<keyword evidence="2" id="KW-1185">Reference proteome</keyword>
<accession>A0A016SWH3</accession>
<gene>
    <name evidence="1" type="primary">Acey_s0167.g95</name>
    <name evidence="1" type="ORF">Y032_0167g95</name>
</gene>
<reference evidence="2" key="1">
    <citation type="journal article" date="2015" name="Nat. Genet.">
        <title>The genome and transcriptome of the zoonotic hookworm Ancylostoma ceylanicum identify infection-specific gene families.</title>
        <authorList>
            <person name="Schwarz E.M."/>
            <person name="Hu Y."/>
            <person name="Antoshechkin I."/>
            <person name="Miller M.M."/>
            <person name="Sternberg P.W."/>
            <person name="Aroian R.V."/>
        </authorList>
    </citation>
    <scope>NUCLEOTIDE SEQUENCE</scope>
    <source>
        <strain evidence="2">HY135</strain>
    </source>
</reference>
<evidence type="ECO:0000313" key="1">
    <source>
        <dbReference type="EMBL" id="EYB94850.1"/>
    </source>
</evidence>
<evidence type="ECO:0000313" key="2">
    <source>
        <dbReference type="Proteomes" id="UP000024635"/>
    </source>
</evidence>
<sequence length="91" mass="10210">MGGYACFIKVIVVCVQCWGRSKIFQIVIKSILLNRLEFGSTNLVLMMVLNIGVNSLGSLPSISSRNAPRANCFHSRVRPWSRVIFELCHGR</sequence>
<organism evidence="1 2">
    <name type="scientific">Ancylostoma ceylanicum</name>
    <dbReference type="NCBI Taxonomy" id="53326"/>
    <lineage>
        <taxon>Eukaryota</taxon>
        <taxon>Metazoa</taxon>
        <taxon>Ecdysozoa</taxon>
        <taxon>Nematoda</taxon>
        <taxon>Chromadorea</taxon>
        <taxon>Rhabditida</taxon>
        <taxon>Rhabditina</taxon>
        <taxon>Rhabditomorpha</taxon>
        <taxon>Strongyloidea</taxon>
        <taxon>Ancylostomatidae</taxon>
        <taxon>Ancylostomatinae</taxon>
        <taxon>Ancylostoma</taxon>
    </lineage>
</organism>
<dbReference type="EMBL" id="JARK01001503">
    <property type="protein sequence ID" value="EYB94850.1"/>
    <property type="molecule type" value="Genomic_DNA"/>
</dbReference>
<dbReference type="AlphaFoldDB" id="A0A016SWH3"/>
<dbReference type="Proteomes" id="UP000024635">
    <property type="component" value="Unassembled WGS sequence"/>
</dbReference>
<proteinExistence type="predicted"/>
<protein>
    <submittedName>
        <fullName evidence="1">Uncharacterized protein</fullName>
    </submittedName>
</protein>
<name>A0A016SWH3_9BILA</name>
<comment type="caution">
    <text evidence="1">The sequence shown here is derived from an EMBL/GenBank/DDBJ whole genome shotgun (WGS) entry which is preliminary data.</text>
</comment>